<evidence type="ECO:0000256" key="4">
    <source>
        <dbReference type="ARBA" id="ARBA00023239"/>
    </source>
</evidence>
<dbReference type="Proteomes" id="UP000030907">
    <property type="component" value="Chromosome"/>
</dbReference>
<proteinExistence type="inferred from homology"/>
<keyword evidence="3" id="KW-0862">Zinc</keyword>
<dbReference type="GO" id="GO:0016846">
    <property type="term" value="F:carbon-sulfur lyase activity"/>
    <property type="evidence" value="ECO:0007669"/>
    <property type="project" value="InterPro"/>
</dbReference>
<dbReference type="PROSITE" id="PS51891">
    <property type="entry name" value="CENP_V_GFA"/>
    <property type="match status" value="1"/>
</dbReference>
<keyword evidence="4" id="KW-0456">Lyase</keyword>
<dbReference type="AlphaFoldDB" id="A0A0A7PI46"/>
<dbReference type="EMBL" id="CP009122">
    <property type="protein sequence ID" value="AJA09781.1"/>
    <property type="molecule type" value="Genomic_DNA"/>
</dbReference>
<dbReference type="Pfam" id="PF04828">
    <property type="entry name" value="GFA"/>
    <property type="match status" value="1"/>
</dbReference>
<dbReference type="GO" id="GO:0046872">
    <property type="term" value="F:metal ion binding"/>
    <property type="evidence" value="ECO:0007669"/>
    <property type="project" value="UniProtKB-KW"/>
</dbReference>
<dbReference type="RefSeq" id="WP_039575768.1">
    <property type="nucleotide sequence ID" value="NZ_CP009122.1"/>
</dbReference>
<dbReference type="OrthoDB" id="7186766at2"/>
<reference evidence="6 7" key="1">
    <citation type="journal article" date="2015" name="Int. J. Syst. Evol. Microbiol.">
        <title>Description of Sphingopyxis fribergensis sp. nov. - a soil bacterium with the ability to degrade styrene and phenylacetic acid.</title>
        <authorList>
            <person name="Oelschlagel M."/>
            <person name="Ruckert C."/>
            <person name="Kalinowski J."/>
            <person name="Schmidt G."/>
            <person name="Schlomann M."/>
            <person name="Tischler D."/>
        </authorList>
    </citation>
    <scope>NUCLEOTIDE SEQUENCE [LARGE SCALE GENOMIC DNA]</scope>
    <source>
        <strain evidence="6 7">Kp5.2</strain>
    </source>
</reference>
<keyword evidence="7" id="KW-1185">Reference proteome</keyword>
<dbReference type="KEGG" id="sphk:SKP52_14485"/>
<sequence>MTDQAPRASGQCHCGAIRYSMSTAVQHHALCHCQDCRRHAGAPMVGWGLVGLDEIDISGTAKIYASSEHGRRHFCDNCGTGLFYTNEAIFPGQIDVQIATLDDPDLIPAQAQIQTAERIGWMEKLEALPSFERYPPFE</sequence>
<name>A0A0A7PI46_9SPHN</name>
<evidence type="ECO:0000256" key="2">
    <source>
        <dbReference type="ARBA" id="ARBA00022723"/>
    </source>
</evidence>
<comment type="similarity">
    <text evidence="1">Belongs to the Gfa family.</text>
</comment>
<dbReference type="STRING" id="1515612.SKP52_14485"/>
<organism evidence="6 7">
    <name type="scientific">Sphingopyxis fribergensis</name>
    <dbReference type="NCBI Taxonomy" id="1515612"/>
    <lineage>
        <taxon>Bacteria</taxon>
        <taxon>Pseudomonadati</taxon>
        <taxon>Pseudomonadota</taxon>
        <taxon>Alphaproteobacteria</taxon>
        <taxon>Sphingomonadales</taxon>
        <taxon>Sphingomonadaceae</taxon>
        <taxon>Sphingopyxis</taxon>
    </lineage>
</organism>
<dbReference type="Gene3D" id="3.90.1590.10">
    <property type="entry name" value="glutathione-dependent formaldehyde- activating enzyme (gfa)"/>
    <property type="match status" value="1"/>
</dbReference>
<feature type="domain" description="CENP-V/GFA" evidence="5">
    <location>
        <begin position="8"/>
        <end position="122"/>
    </location>
</feature>
<evidence type="ECO:0000256" key="3">
    <source>
        <dbReference type="ARBA" id="ARBA00022833"/>
    </source>
</evidence>
<evidence type="ECO:0000313" key="7">
    <source>
        <dbReference type="Proteomes" id="UP000030907"/>
    </source>
</evidence>
<keyword evidence="2" id="KW-0479">Metal-binding</keyword>
<dbReference type="HOGENOM" id="CLU_055491_4_3_5"/>
<dbReference type="PANTHER" id="PTHR33337:SF40">
    <property type="entry name" value="CENP-V_GFA DOMAIN-CONTAINING PROTEIN-RELATED"/>
    <property type="match status" value="1"/>
</dbReference>
<evidence type="ECO:0000313" key="6">
    <source>
        <dbReference type="EMBL" id="AJA09781.1"/>
    </source>
</evidence>
<dbReference type="InterPro" id="IPR011057">
    <property type="entry name" value="Mss4-like_sf"/>
</dbReference>
<evidence type="ECO:0000259" key="5">
    <source>
        <dbReference type="PROSITE" id="PS51891"/>
    </source>
</evidence>
<dbReference type="SUPFAM" id="SSF51316">
    <property type="entry name" value="Mss4-like"/>
    <property type="match status" value="1"/>
</dbReference>
<evidence type="ECO:0000256" key="1">
    <source>
        <dbReference type="ARBA" id="ARBA00005495"/>
    </source>
</evidence>
<protein>
    <submittedName>
        <fullName evidence="6">Glutathione-dependent formaldehyde-activating protein</fullName>
    </submittedName>
</protein>
<dbReference type="InterPro" id="IPR006913">
    <property type="entry name" value="CENP-V/GFA"/>
</dbReference>
<accession>A0A0A7PI46</accession>
<gene>
    <name evidence="6" type="ORF">SKP52_14485</name>
</gene>
<dbReference type="PANTHER" id="PTHR33337">
    <property type="entry name" value="GFA DOMAIN-CONTAINING PROTEIN"/>
    <property type="match status" value="1"/>
</dbReference>